<feature type="compositionally biased region" description="Basic residues" evidence="2">
    <location>
        <begin position="138"/>
        <end position="152"/>
    </location>
</feature>
<keyword evidence="4" id="KW-1185">Reference proteome</keyword>
<feature type="compositionally biased region" description="Polar residues" evidence="2">
    <location>
        <begin position="204"/>
        <end position="221"/>
    </location>
</feature>
<sequence>MLSISKNHSLNTNNSSSSNRGCSYSPKKESNGNVRKYFFGSGSSCGGTGRVEKRDDSRSKSVGDNGNNRSTSTFIMNDLDATQHSSGSSVSEASFFDASGDVSLYLDEAPKVPQRQRKGRRQGTKHKKPKNTSQSSTNKKKPKKKKKKKKGKDNKMVPSAFGDSFFLVDSKNSYDDRPAITAPATSTQVATQVKEDDDQEDSGDTTLDQVRNKGRSNGQKKPSSESHLDSVDPELAMQMVKRLQRKYKESQREVSRLSKITKTQKIRVKLYEKEKMLRKQQLELKEQQKEISERNVTDVSDHLVEQITELMDENNTLLDKMGVEKVQAGIKLKQKDEELRFLQEELKCMRSEKGERDYGGSCSGSTTSGCSILTTKDSNSNLKIWKQKKAIDDKAHRKQMKALNDRVTSLQVSNDKLNHALGNKTLTIHEDDDDEIRRAKEVAQAVSDYGITRAKTASMAKDKMYNALLKRSASDESSLPSLGLSSFTSKNNDTKRNGTRNVTWRERRLNFNLKITKRQRENGGKGVAALATPIPDDDVFRRLSETTKPVLVQPIRV</sequence>
<feature type="compositionally biased region" description="Low complexity" evidence="2">
    <location>
        <begin position="1"/>
        <end position="25"/>
    </location>
</feature>
<name>A0A1E7EW07_9STRA</name>
<evidence type="ECO:0000313" key="4">
    <source>
        <dbReference type="Proteomes" id="UP000095751"/>
    </source>
</evidence>
<dbReference type="KEGG" id="fcy:FRACYDRAFT_247979"/>
<gene>
    <name evidence="3" type="ORF">FRACYDRAFT_247979</name>
</gene>
<dbReference type="InParanoid" id="A0A1E7EW07"/>
<feature type="coiled-coil region" evidence="1">
    <location>
        <begin position="240"/>
        <end position="290"/>
    </location>
</feature>
<proteinExistence type="predicted"/>
<dbReference type="EMBL" id="KV784374">
    <property type="protein sequence ID" value="OEU09723.1"/>
    <property type="molecule type" value="Genomic_DNA"/>
</dbReference>
<dbReference type="Proteomes" id="UP000095751">
    <property type="component" value="Unassembled WGS sequence"/>
</dbReference>
<feature type="region of interest" description="Disordered" evidence="2">
    <location>
        <begin position="106"/>
        <end position="233"/>
    </location>
</feature>
<organism evidence="3 4">
    <name type="scientific">Fragilariopsis cylindrus CCMP1102</name>
    <dbReference type="NCBI Taxonomy" id="635003"/>
    <lineage>
        <taxon>Eukaryota</taxon>
        <taxon>Sar</taxon>
        <taxon>Stramenopiles</taxon>
        <taxon>Ochrophyta</taxon>
        <taxon>Bacillariophyta</taxon>
        <taxon>Bacillariophyceae</taxon>
        <taxon>Bacillariophycidae</taxon>
        <taxon>Bacillariales</taxon>
        <taxon>Bacillariaceae</taxon>
        <taxon>Fragilariopsis</taxon>
    </lineage>
</organism>
<evidence type="ECO:0008006" key="5">
    <source>
        <dbReference type="Google" id="ProtNLM"/>
    </source>
</evidence>
<feature type="region of interest" description="Disordered" evidence="2">
    <location>
        <begin position="476"/>
        <end position="501"/>
    </location>
</feature>
<feature type="region of interest" description="Disordered" evidence="2">
    <location>
        <begin position="1"/>
        <end position="93"/>
    </location>
</feature>
<feature type="compositionally biased region" description="Basic and acidic residues" evidence="2">
    <location>
        <begin position="50"/>
        <end position="61"/>
    </location>
</feature>
<feature type="coiled-coil region" evidence="1">
    <location>
        <begin position="325"/>
        <end position="352"/>
    </location>
</feature>
<feature type="compositionally biased region" description="Polar residues" evidence="2">
    <location>
        <begin position="476"/>
        <end position="491"/>
    </location>
</feature>
<evidence type="ECO:0000256" key="1">
    <source>
        <dbReference type="SAM" id="Coils"/>
    </source>
</evidence>
<dbReference type="AlphaFoldDB" id="A0A1E7EW07"/>
<evidence type="ECO:0000256" key="2">
    <source>
        <dbReference type="SAM" id="MobiDB-lite"/>
    </source>
</evidence>
<protein>
    <recommendedName>
        <fullName evidence="5">Lebercilin domain-containing protein</fullName>
    </recommendedName>
</protein>
<reference evidence="3 4" key="1">
    <citation type="submission" date="2016-09" db="EMBL/GenBank/DDBJ databases">
        <title>Extensive genetic diversity and differential bi-allelic expression allows diatom success in the polar Southern Ocean.</title>
        <authorList>
            <consortium name="DOE Joint Genome Institute"/>
            <person name="Mock T."/>
            <person name="Otillar R.P."/>
            <person name="Strauss J."/>
            <person name="Dupont C."/>
            <person name="Frickenhaus S."/>
            <person name="Maumus F."/>
            <person name="Mcmullan M."/>
            <person name="Sanges R."/>
            <person name="Schmutz J."/>
            <person name="Toseland A."/>
            <person name="Valas R."/>
            <person name="Veluchamy A."/>
            <person name="Ward B.J."/>
            <person name="Allen A."/>
            <person name="Barry K."/>
            <person name="Falciatore A."/>
            <person name="Ferrante M."/>
            <person name="Fortunato A.E."/>
            <person name="Gloeckner G."/>
            <person name="Gruber A."/>
            <person name="Hipkin R."/>
            <person name="Janech M."/>
            <person name="Kroth P."/>
            <person name="Leese F."/>
            <person name="Lindquist E."/>
            <person name="Lyon B.R."/>
            <person name="Martin J."/>
            <person name="Mayer C."/>
            <person name="Parker M."/>
            <person name="Quesneville H."/>
            <person name="Raymond J."/>
            <person name="Uhlig C."/>
            <person name="Valentin K.U."/>
            <person name="Worden A.Z."/>
            <person name="Armbrust E.V."/>
            <person name="Bowler C."/>
            <person name="Green B."/>
            <person name="Moulton V."/>
            <person name="Van Oosterhout C."/>
            <person name="Grigoriev I."/>
        </authorList>
    </citation>
    <scope>NUCLEOTIDE SEQUENCE [LARGE SCALE GENOMIC DNA]</scope>
    <source>
        <strain evidence="3 4">CCMP1102</strain>
    </source>
</reference>
<feature type="compositionally biased region" description="Polar residues" evidence="2">
    <location>
        <begin position="62"/>
        <end position="84"/>
    </location>
</feature>
<evidence type="ECO:0000313" key="3">
    <source>
        <dbReference type="EMBL" id="OEU09723.1"/>
    </source>
</evidence>
<feature type="compositionally biased region" description="Basic residues" evidence="2">
    <location>
        <begin position="114"/>
        <end position="130"/>
    </location>
</feature>
<accession>A0A1E7EW07</accession>
<keyword evidence="1" id="KW-0175">Coiled coil</keyword>